<dbReference type="AlphaFoldDB" id="A0A059AMZ5"/>
<proteinExistence type="predicted"/>
<organism evidence="1">
    <name type="scientific">Eucalyptus grandis</name>
    <name type="common">Flooded gum</name>
    <dbReference type="NCBI Taxonomy" id="71139"/>
    <lineage>
        <taxon>Eukaryota</taxon>
        <taxon>Viridiplantae</taxon>
        <taxon>Streptophyta</taxon>
        <taxon>Embryophyta</taxon>
        <taxon>Tracheophyta</taxon>
        <taxon>Spermatophyta</taxon>
        <taxon>Magnoliopsida</taxon>
        <taxon>eudicotyledons</taxon>
        <taxon>Gunneridae</taxon>
        <taxon>Pentapetalae</taxon>
        <taxon>rosids</taxon>
        <taxon>malvids</taxon>
        <taxon>Myrtales</taxon>
        <taxon>Myrtaceae</taxon>
        <taxon>Myrtoideae</taxon>
        <taxon>Eucalypteae</taxon>
        <taxon>Eucalyptus</taxon>
    </lineage>
</organism>
<accession>A0A059AMZ5</accession>
<gene>
    <name evidence="1" type="ORF">EUGRSUZ_I01089</name>
</gene>
<dbReference type="EMBL" id="KK198761">
    <property type="protein sequence ID" value="KCW55134.1"/>
    <property type="molecule type" value="Genomic_DNA"/>
</dbReference>
<dbReference type="InParanoid" id="A0A059AMZ5"/>
<name>A0A059AMZ5_EUCGR</name>
<sequence>MKLKDEQVDQSRRFKSSLTGSDGGFDCCASKRKLPGHIKSNASSNMKDGHPGACPILWSLNLATIAVPSLLGLCTREWGLTPTTLLDCLLHIPPGNCHWDSVHPAFHRWSKFGLLFRRSSLGIWWGGAAGSFERKLEGFGKMTMADS</sequence>
<evidence type="ECO:0000313" key="1">
    <source>
        <dbReference type="EMBL" id="KCW55134.1"/>
    </source>
</evidence>
<protein>
    <submittedName>
        <fullName evidence="1">Uncharacterized protein</fullName>
    </submittedName>
</protein>
<reference evidence="1" key="1">
    <citation type="submission" date="2013-07" db="EMBL/GenBank/DDBJ databases">
        <title>The genome of Eucalyptus grandis.</title>
        <authorList>
            <person name="Schmutz J."/>
            <person name="Hayes R."/>
            <person name="Myburg A."/>
            <person name="Tuskan G."/>
            <person name="Grattapaglia D."/>
            <person name="Rokhsar D.S."/>
        </authorList>
    </citation>
    <scope>NUCLEOTIDE SEQUENCE</scope>
    <source>
        <tissue evidence="1">Leaf extractions</tissue>
    </source>
</reference>
<dbReference type="Gramene" id="KCW55134">
    <property type="protein sequence ID" value="KCW55134"/>
    <property type="gene ID" value="EUGRSUZ_I01089"/>
</dbReference>